<evidence type="ECO:0000256" key="3">
    <source>
        <dbReference type="ARBA" id="ARBA00022448"/>
    </source>
</evidence>
<dbReference type="GO" id="GO:0005742">
    <property type="term" value="C:mitochondrial outer membrane translocase complex"/>
    <property type="evidence" value="ECO:0007669"/>
    <property type="project" value="InterPro"/>
</dbReference>
<keyword evidence="4" id="KW-0812">Transmembrane</keyword>
<evidence type="ECO:0000256" key="7">
    <source>
        <dbReference type="ARBA" id="ARBA00022989"/>
    </source>
</evidence>
<evidence type="ECO:0000313" key="11">
    <source>
        <dbReference type="EnsemblPlants" id="PNT72775"/>
    </source>
</evidence>
<dbReference type="OrthoDB" id="284357at2759"/>
<keyword evidence="6" id="KW-0653">Protein transport</keyword>
<keyword evidence="3" id="KW-0813">Transport</keyword>
<evidence type="ECO:0000256" key="1">
    <source>
        <dbReference type="ARBA" id="ARBA00004572"/>
    </source>
</evidence>
<dbReference type="InParanoid" id="A0A2K2DEQ0"/>
<keyword evidence="5" id="KW-1000">Mitochondrion outer membrane</keyword>
<keyword evidence="12" id="KW-1185">Reference proteome</keyword>
<evidence type="ECO:0000313" key="10">
    <source>
        <dbReference type="EMBL" id="PNT72775.1"/>
    </source>
</evidence>
<evidence type="ECO:0000256" key="6">
    <source>
        <dbReference type="ARBA" id="ARBA00022927"/>
    </source>
</evidence>
<evidence type="ECO:0000256" key="5">
    <source>
        <dbReference type="ARBA" id="ARBA00022787"/>
    </source>
</evidence>
<dbReference type="InterPro" id="IPR012621">
    <property type="entry name" value="Tom7"/>
</dbReference>
<dbReference type="FunCoup" id="A0A2K2DEQ0">
    <property type="interactions" value="128"/>
</dbReference>
<dbReference type="GO" id="GO:0030150">
    <property type="term" value="P:protein import into mitochondrial matrix"/>
    <property type="evidence" value="ECO:0007669"/>
    <property type="project" value="InterPro"/>
</dbReference>
<evidence type="ECO:0008006" key="13">
    <source>
        <dbReference type="Google" id="ProtNLM"/>
    </source>
</evidence>
<evidence type="ECO:0000313" key="12">
    <source>
        <dbReference type="Proteomes" id="UP000008810"/>
    </source>
</evidence>
<evidence type="ECO:0000256" key="4">
    <source>
        <dbReference type="ARBA" id="ARBA00022692"/>
    </source>
</evidence>
<reference evidence="10" key="2">
    <citation type="submission" date="2017-06" db="EMBL/GenBank/DDBJ databases">
        <title>WGS assembly of Brachypodium distachyon.</title>
        <authorList>
            <consortium name="The International Brachypodium Initiative"/>
            <person name="Lucas S."/>
            <person name="Harmon-Smith M."/>
            <person name="Lail K."/>
            <person name="Tice H."/>
            <person name="Grimwood J."/>
            <person name="Bruce D."/>
            <person name="Barry K."/>
            <person name="Shu S."/>
            <person name="Lindquist E."/>
            <person name="Wang M."/>
            <person name="Pitluck S."/>
            <person name="Vogel J.P."/>
            <person name="Garvin D.F."/>
            <person name="Mockler T.C."/>
            <person name="Schmutz J."/>
            <person name="Rokhsar D."/>
            <person name="Bevan M.W."/>
        </authorList>
    </citation>
    <scope>NUCLEOTIDE SEQUENCE</scope>
    <source>
        <strain evidence="10">Bd21</strain>
    </source>
</reference>
<organism evidence="10">
    <name type="scientific">Brachypodium distachyon</name>
    <name type="common">Purple false brome</name>
    <name type="synonym">Trachynia distachya</name>
    <dbReference type="NCBI Taxonomy" id="15368"/>
    <lineage>
        <taxon>Eukaryota</taxon>
        <taxon>Viridiplantae</taxon>
        <taxon>Streptophyta</taxon>
        <taxon>Embryophyta</taxon>
        <taxon>Tracheophyta</taxon>
        <taxon>Spermatophyta</taxon>
        <taxon>Magnoliopsida</taxon>
        <taxon>Liliopsida</taxon>
        <taxon>Poales</taxon>
        <taxon>Poaceae</taxon>
        <taxon>BOP clade</taxon>
        <taxon>Pooideae</taxon>
        <taxon>Stipodae</taxon>
        <taxon>Brachypodieae</taxon>
        <taxon>Brachypodium</taxon>
    </lineage>
</organism>
<proteinExistence type="inferred from homology"/>
<dbReference type="EMBL" id="CM000881">
    <property type="protein sequence ID" value="PNT72775.1"/>
    <property type="molecule type" value="Genomic_DNA"/>
</dbReference>
<evidence type="ECO:0000256" key="8">
    <source>
        <dbReference type="ARBA" id="ARBA00023128"/>
    </source>
</evidence>
<comment type="subcellular location">
    <subcellularLocation>
        <location evidence="1">Mitochondrion outer membrane</location>
        <topology evidence="1">Single-pass membrane protein</topology>
    </subcellularLocation>
</comment>
<dbReference type="Gramene" id="PNT72775">
    <property type="protein sequence ID" value="PNT72775"/>
    <property type="gene ID" value="BRADI_2g48956v3"/>
</dbReference>
<keyword evidence="9" id="KW-0472">Membrane</keyword>
<reference evidence="11" key="3">
    <citation type="submission" date="2018-08" db="UniProtKB">
        <authorList>
            <consortium name="EnsemblPlants"/>
        </authorList>
    </citation>
    <scope>IDENTIFICATION</scope>
    <source>
        <strain evidence="11">cv. Bd21</strain>
    </source>
</reference>
<reference evidence="10 11" key="1">
    <citation type="journal article" date="2010" name="Nature">
        <title>Genome sequencing and analysis of the model grass Brachypodium distachyon.</title>
        <authorList>
            <consortium name="International Brachypodium Initiative"/>
        </authorList>
    </citation>
    <scope>NUCLEOTIDE SEQUENCE [LARGE SCALE GENOMIC DNA]</scope>
    <source>
        <strain evidence="10 11">Bd21</strain>
    </source>
</reference>
<evidence type="ECO:0000256" key="9">
    <source>
        <dbReference type="ARBA" id="ARBA00023136"/>
    </source>
</evidence>
<protein>
    <recommendedName>
        <fullName evidence="13">Mitochondrial import receptor subunit TOM7</fullName>
    </recommendedName>
</protein>
<dbReference type="AlphaFoldDB" id="A0A2K2DEQ0"/>
<keyword evidence="7" id="KW-1133">Transmembrane helix</keyword>
<name>A0A2K2DEQ0_BRADI</name>
<comment type="similarity">
    <text evidence="2">Belongs to the Tom7 family.</text>
</comment>
<gene>
    <name evidence="10" type="ORF">BRADI_2g48956v3</name>
</gene>
<dbReference type="EnsemblPlants" id="PNT72775">
    <property type="protein sequence ID" value="PNT72775"/>
    <property type="gene ID" value="BRADI_2g48956v3"/>
</dbReference>
<dbReference type="STRING" id="15368.A0A2K2DEQ0"/>
<dbReference type="Pfam" id="PF08038">
    <property type="entry name" value="Tom7"/>
    <property type="match status" value="1"/>
</dbReference>
<sequence>MEPAAEHCKAQADWVESAAENAAPARLTREWSTWAMKNAKVLVHYGFIPFVIVLGMRSEPKPTLANLFSPI</sequence>
<dbReference type="PANTHER" id="PTHR34944">
    <property type="entry name" value="MITOCHONDRIAL IMPORT RECEPTOR SUBUNIT TOM7"/>
    <property type="match status" value="1"/>
</dbReference>
<evidence type="ECO:0000256" key="2">
    <source>
        <dbReference type="ARBA" id="ARBA00010917"/>
    </source>
</evidence>
<dbReference type="PANTHER" id="PTHR34944:SF9">
    <property type="entry name" value="OS01G0732000 PROTEIN"/>
    <property type="match status" value="1"/>
</dbReference>
<accession>A0A2K2DEQ0</accession>
<keyword evidence="8" id="KW-0496">Mitochondrion</keyword>
<dbReference type="Proteomes" id="UP000008810">
    <property type="component" value="Chromosome 2"/>
</dbReference>